<dbReference type="RefSeq" id="XP_022288556.1">
    <property type="nucleotide sequence ID" value="XM_022432848.1"/>
</dbReference>
<name>A0A8B8AAQ3_CRAVI</name>
<evidence type="ECO:0000313" key="2">
    <source>
        <dbReference type="Proteomes" id="UP000694844"/>
    </source>
</evidence>
<proteinExistence type="predicted"/>
<feature type="compositionally biased region" description="Basic residues" evidence="1">
    <location>
        <begin position="399"/>
        <end position="409"/>
    </location>
</feature>
<feature type="region of interest" description="Disordered" evidence="1">
    <location>
        <begin position="387"/>
        <end position="409"/>
    </location>
</feature>
<feature type="region of interest" description="Disordered" evidence="1">
    <location>
        <begin position="163"/>
        <end position="200"/>
    </location>
</feature>
<feature type="compositionally biased region" description="Basic and acidic residues" evidence="1">
    <location>
        <begin position="387"/>
        <end position="398"/>
    </location>
</feature>
<dbReference type="AlphaFoldDB" id="A0A8B8AAQ3"/>
<feature type="compositionally biased region" description="Basic and acidic residues" evidence="1">
    <location>
        <begin position="239"/>
        <end position="254"/>
    </location>
</feature>
<accession>A0A8B8AAQ3</accession>
<dbReference type="GeneID" id="111100755"/>
<gene>
    <name evidence="3" type="primary">LOC111100755</name>
</gene>
<reference evidence="3" key="1">
    <citation type="submission" date="2025-08" db="UniProtKB">
        <authorList>
            <consortium name="RefSeq"/>
        </authorList>
    </citation>
    <scope>IDENTIFICATION</scope>
    <source>
        <tissue evidence="3">Whole sample</tissue>
    </source>
</reference>
<dbReference type="OrthoDB" id="6126144at2759"/>
<protein>
    <submittedName>
        <fullName evidence="3">Aspartic and glutamic acid-rich protein-like</fullName>
    </submittedName>
</protein>
<feature type="region of interest" description="Disordered" evidence="1">
    <location>
        <begin position="239"/>
        <end position="259"/>
    </location>
</feature>
<dbReference type="KEGG" id="cvn:111100755"/>
<dbReference type="Proteomes" id="UP000694844">
    <property type="component" value="Chromosome 6"/>
</dbReference>
<feature type="compositionally biased region" description="Polar residues" evidence="1">
    <location>
        <begin position="174"/>
        <end position="190"/>
    </location>
</feature>
<sequence length="528" mass="60777">MSERKFYGSHFHSLTVHAPQTNRLFCLRSLIPEQEERTFGDLRSISLNTSNRQCGKIIDNAMLRFNAKQRENTQMDYTKIQESIVSNQAKFLPPSEDTKFPLKLLKTRPTLFQKHCERIADYLLLGEVFPCSRSSVSSEGVADNEKYTKDNITHDYMGSLCEDEQEQGDREHQSQAGESQDVVSDQQNGPDQLEEQVQDQFEDHSCAEQDQCSSEQVQDQCCAEQVQDQGGKLNQDVVSHEQNDPVENRKEASPTRKKSCKRKLFNENDQLEDKCFEKQVQDQLENQCCAEQVQNQSFEKQVQDQCCAEQLQDQSFEKQLQDQCCAEQVQDQCSSEQLQDQCCAEQLQDQCCAEQVQDQCSSEQVQDQCCAEQVQDQGGKLNQDVMSHEQNDPVENRKKASPARKKSCKRKLFNENESSDFTQVKQIEAGKRAADAKKQRSDNFVKESMAKKLASLLTDDPALREYVKYRKLLRQHPGDQMLKTSYEVALTNVQLAVSRKHTDLKKTGPSTHVQYAEELMQYWGMYYF</sequence>
<evidence type="ECO:0000256" key="1">
    <source>
        <dbReference type="SAM" id="MobiDB-lite"/>
    </source>
</evidence>
<keyword evidence="2" id="KW-1185">Reference proteome</keyword>
<evidence type="ECO:0000313" key="3">
    <source>
        <dbReference type="RefSeq" id="XP_022288556.1"/>
    </source>
</evidence>
<organism evidence="2 3">
    <name type="scientific">Crassostrea virginica</name>
    <name type="common">Eastern oyster</name>
    <dbReference type="NCBI Taxonomy" id="6565"/>
    <lineage>
        <taxon>Eukaryota</taxon>
        <taxon>Metazoa</taxon>
        <taxon>Spiralia</taxon>
        <taxon>Lophotrochozoa</taxon>
        <taxon>Mollusca</taxon>
        <taxon>Bivalvia</taxon>
        <taxon>Autobranchia</taxon>
        <taxon>Pteriomorphia</taxon>
        <taxon>Ostreida</taxon>
        <taxon>Ostreoidea</taxon>
        <taxon>Ostreidae</taxon>
        <taxon>Crassostrea</taxon>
    </lineage>
</organism>